<protein>
    <submittedName>
        <fullName evidence="1">Uncharacterized protein</fullName>
    </submittedName>
</protein>
<name>A0A1G9QBU6_9FIRM</name>
<dbReference type="EMBL" id="FNHB01000002">
    <property type="protein sequence ID" value="SDM08423.1"/>
    <property type="molecule type" value="Genomic_DNA"/>
</dbReference>
<keyword evidence="2" id="KW-1185">Reference proteome</keyword>
<reference evidence="1 2" key="1">
    <citation type="submission" date="2016-10" db="EMBL/GenBank/DDBJ databases">
        <authorList>
            <person name="de Groot N.N."/>
        </authorList>
    </citation>
    <scope>NUCLEOTIDE SEQUENCE [LARGE SCALE GENOMIC DNA]</scope>
    <source>
        <strain evidence="1 2">DSM 1736</strain>
    </source>
</reference>
<organism evidence="1 2">
    <name type="scientific">Dendrosporobacter quercicolus</name>
    <dbReference type="NCBI Taxonomy" id="146817"/>
    <lineage>
        <taxon>Bacteria</taxon>
        <taxon>Bacillati</taxon>
        <taxon>Bacillota</taxon>
        <taxon>Negativicutes</taxon>
        <taxon>Selenomonadales</taxon>
        <taxon>Sporomusaceae</taxon>
        <taxon>Dendrosporobacter</taxon>
    </lineage>
</organism>
<evidence type="ECO:0000313" key="1">
    <source>
        <dbReference type="EMBL" id="SDM08423.1"/>
    </source>
</evidence>
<accession>A0A1G9QBU6</accession>
<dbReference type="AlphaFoldDB" id="A0A1G9QBU6"/>
<proteinExistence type="predicted"/>
<dbReference type="STRING" id="146817.SAMN04488502_102115"/>
<dbReference type="Proteomes" id="UP000214880">
    <property type="component" value="Unassembled WGS sequence"/>
</dbReference>
<sequence>MSRICKAYSSDWKFNEKDKILLVSWQSCELGLDSVDFFGCQKYYSAVICLATFFTGM</sequence>
<evidence type="ECO:0000313" key="2">
    <source>
        <dbReference type="Proteomes" id="UP000214880"/>
    </source>
</evidence>
<gene>
    <name evidence="1" type="ORF">SAMN04488502_102115</name>
</gene>